<accession>A0A7H0LGW9</accession>
<dbReference type="PANTHER" id="PTHR14969:SF13">
    <property type="entry name" value="AT30094P"/>
    <property type="match status" value="1"/>
</dbReference>
<feature type="transmembrane region" description="Helical" evidence="1">
    <location>
        <begin position="187"/>
        <end position="206"/>
    </location>
</feature>
<dbReference type="InterPro" id="IPR000326">
    <property type="entry name" value="PAP2/HPO"/>
</dbReference>
<dbReference type="KEGG" id="spap:H3Z74_19810"/>
<dbReference type="CDD" id="cd03392">
    <property type="entry name" value="PAP2_like_2"/>
    <property type="match status" value="1"/>
</dbReference>
<keyword evidence="1" id="KW-0812">Transmembrane</keyword>
<dbReference type="PANTHER" id="PTHR14969">
    <property type="entry name" value="SPHINGOSINE-1-PHOSPHATE PHOSPHOHYDROLASE"/>
    <property type="match status" value="1"/>
</dbReference>
<protein>
    <submittedName>
        <fullName evidence="3">Phosphatase PAP2 family protein</fullName>
    </submittedName>
</protein>
<feature type="transmembrane region" description="Helical" evidence="1">
    <location>
        <begin position="87"/>
        <end position="109"/>
    </location>
</feature>
<proteinExistence type="predicted"/>
<evidence type="ECO:0000256" key="1">
    <source>
        <dbReference type="SAM" id="Phobius"/>
    </source>
</evidence>
<keyword evidence="4" id="KW-1185">Reference proteome</keyword>
<dbReference type="SUPFAM" id="SSF48317">
    <property type="entry name" value="Acid phosphatase/Vanadium-dependent haloperoxidase"/>
    <property type="match status" value="1"/>
</dbReference>
<keyword evidence="1" id="KW-0472">Membrane</keyword>
<dbReference type="Pfam" id="PF01569">
    <property type="entry name" value="PAP2"/>
    <property type="match status" value="1"/>
</dbReference>
<dbReference type="RefSeq" id="WP_187761248.1">
    <property type="nucleotide sequence ID" value="NZ_CP061038.1"/>
</dbReference>
<dbReference type="AlphaFoldDB" id="A0A7H0LGW9"/>
<feature type="domain" description="Phosphatidic acid phosphatase type 2/haloperoxidase" evidence="2">
    <location>
        <begin position="116"/>
        <end position="229"/>
    </location>
</feature>
<evidence type="ECO:0000259" key="2">
    <source>
        <dbReference type="SMART" id="SM00014"/>
    </source>
</evidence>
<dbReference type="InterPro" id="IPR036938">
    <property type="entry name" value="PAP2/HPO_sf"/>
</dbReference>
<dbReference type="Proteomes" id="UP000516148">
    <property type="component" value="Chromosome"/>
</dbReference>
<feature type="transmembrane region" description="Helical" evidence="1">
    <location>
        <begin position="116"/>
        <end position="137"/>
    </location>
</feature>
<sequence>MIAEDPLHAEGADAAGEIPGGVRHPPWLLAAGGAVALAALIVTLIGLFVDRGHRFAFDSAILLAARHGEAHGVPVGPYWMKQAAIDVTALGGETVLVLVVLITAGFLAVRRLWLTLALVLGGTISGSIAVAIVKSLVGRPRPDLTDHLVQVSSESFPSGHAANSAIIYLTIATLIMQIAPGGGSRRYILIVAALLVTAIGMSRVYLGVHWPSDVLGGWAFGTLWAIGWWAIGAWARLRRAGVSVLHPGE</sequence>
<keyword evidence="1" id="KW-1133">Transmembrane helix</keyword>
<evidence type="ECO:0000313" key="4">
    <source>
        <dbReference type="Proteomes" id="UP000516148"/>
    </source>
</evidence>
<organism evidence="3 4">
    <name type="scientific">Sphingomonas alpina</name>
    <dbReference type="NCBI Taxonomy" id="653931"/>
    <lineage>
        <taxon>Bacteria</taxon>
        <taxon>Pseudomonadati</taxon>
        <taxon>Pseudomonadota</taxon>
        <taxon>Alphaproteobacteria</taxon>
        <taxon>Sphingomonadales</taxon>
        <taxon>Sphingomonadaceae</taxon>
        <taxon>Sphingomonas</taxon>
    </lineage>
</organism>
<dbReference type="SMART" id="SM00014">
    <property type="entry name" value="acidPPc"/>
    <property type="match status" value="1"/>
</dbReference>
<reference evidence="3 4" key="1">
    <citation type="submission" date="2020-09" db="EMBL/GenBank/DDBJ databases">
        <title>Sphingomonas sp., a new species isolated from pork steak.</title>
        <authorList>
            <person name="Heidler von Heilborn D."/>
        </authorList>
    </citation>
    <scope>NUCLEOTIDE SEQUENCE [LARGE SCALE GENOMIC DNA]</scope>
    <source>
        <strain evidence="4">S8-3T</strain>
    </source>
</reference>
<feature type="transmembrane region" description="Helical" evidence="1">
    <location>
        <begin position="218"/>
        <end position="237"/>
    </location>
</feature>
<gene>
    <name evidence="3" type="ORF">H3Z74_19810</name>
</gene>
<dbReference type="Gene3D" id="1.20.144.10">
    <property type="entry name" value="Phosphatidic acid phosphatase type 2/haloperoxidase"/>
    <property type="match status" value="2"/>
</dbReference>
<evidence type="ECO:0000313" key="3">
    <source>
        <dbReference type="EMBL" id="QNQ08922.1"/>
    </source>
</evidence>
<feature type="transmembrane region" description="Helical" evidence="1">
    <location>
        <begin position="157"/>
        <end position="175"/>
    </location>
</feature>
<dbReference type="EMBL" id="CP061038">
    <property type="protein sequence ID" value="QNQ08922.1"/>
    <property type="molecule type" value="Genomic_DNA"/>
</dbReference>
<name>A0A7H0LGW9_9SPHN</name>
<feature type="transmembrane region" description="Helical" evidence="1">
    <location>
        <begin position="27"/>
        <end position="49"/>
    </location>
</feature>